<dbReference type="OrthoDB" id="9930022at2759"/>
<dbReference type="Pfam" id="PF08240">
    <property type="entry name" value="ADH_N"/>
    <property type="match status" value="1"/>
</dbReference>
<dbReference type="EMBL" id="RSCD01000016">
    <property type="protein sequence ID" value="RSH88862.1"/>
    <property type="molecule type" value="Genomic_DNA"/>
</dbReference>
<comment type="caution">
    <text evidence="2">The sequence shown here is derived from an EMBL/GenBank/DDBJ whole genome shotgun (WGS) entry which is preliminary data.</text>
</comment>
<dbReference type="InterPro" id="IPR013149">
    <property type="entry name" value="ADH-like_C"/>
</dbReference>
<organism evidence="2 3">
    <name type="scientific">Saitozyma podzolica</name>
    <dbReference type="NCBI Taxonomy" id="1890683"/>
    <lineage>
        <taxon>Eukaryota</taxon>
        <taxon>Fungi</taxon>
        <taxon>Dikarya</taxon>
        <taxon>Basidiomycota</taxon>
        <taxon>Agaricomycotina</taxon>
        <taxon>Tremellomycetes</taxon>
        <taxon>Tremellales</taxon>
        <taxon>Trimorphomycetaceae</taxon>
        <taxon>Saitozyma</taxon>
    </lineage>
</organism>
<evidence type="ECO:0000313" key="2">
    <source>
        <dbReference type="EMBL" id="RSH88862.1"/>
    </source>
</evidence>
<accession>A0A427YCR9</accession>
<dbReference type="Proteomes" id="UP000279259">
    <property type="component" value="Unassembled WGS sequence"/>
</dbReference>
<dbReference type="InterPro" id="IPR036291">
    <property type="entry name" value="NAD(P)-bd_dom_sf"/>
</dbReference>
<dbReference type="InterPro" id="IPR011032">
    <property type="entry name" value="GroES-like_sf"/>
</dbReference>
<sequence length="373" mass="39506">MSLPATQNQWTLVAAPTASAPKALAFKYVASGAVPALPSPTSIIVNIKALALAARDLQILNGSYPAPHALLENLVPTGSGSGVVVAVGPGVRRWKVGDRAIPYQMPGHHYTLDLEQWALERSIGGGTHGTAQEYMVMDENDAVPAPPHLSYEELACMGGSAVTAWACLFGHTPCLVPGSTVLILGTGGVSIFAAQFALMSGSNIILCSSSDDKIAKAKEILQPLLNPTAGKDAIRSINYSVDTEWDKTVLAMTAGRGVDNVVEVAGWATCGKSVRCTRKGGLVAVTGYLSTYNKVPDEIVQQDLSKMILYSAANVRGVFVGNRNQSEQMMRAVERAGSRPVIAHTFDFKDLPKAYEALERAGHIGKIVVRVNP</sequence>
<gene>
    <name evidence="2" type="ORF">EHS25_003090</name>
</gene>
<name>A0A427YCR9_9TREE</name>
<evidence type="ECO:0000259" key="1">
    <source>
        <dbReference type="SMART" id="SM00829"/>
    </source>
</evidence>
<dbReference type="PANTHER" id="PTHR45033">
    <property type="match status" value="1"/>
</dbReference>
<protein>
    <recommendedName>
        <fullName evidence="1">Enoyl reductase (ER) domain-containing protein</fullName>
    </recommendedName>
</protein>
<dbReference type="SUPFAM" id="SSF50129">
    <property type="entry name" value="GroES-like"/>
    <property type="match status" value="1"/>
</dbReference>
<keyword evidence="3" id="KW-1185">Reference proteome</keyword>
<dbReference type="Gene3D" id="3.90.180.10">
    <property type="entry name" value="Medium-chain alcohol dehydrogenases, catalytic domain"/>
    <property type="match status" value="1"/>
</dbReference>
<dbReference type="CDD" id="cd08276">
    <property type="entry name" value="MDR7"/>
    <property type="match status" value="1"/>
</dbReference>
<dbReference type="PANTHER" id="PTHR45033:SF2">
    <property type="entry name" value="ZINC-TYPE ALCOHOL DEHYDROGENASE-LIKE PROTEIN C1773.06C"/>
    <property type="match status" value="1"/>
</dbReference>
<dbReference type="Gene3D" id="3.40.50.720">
    <property type="entry name" value="NAD(P)-binding Rossmann-like Domain"/>
    <property type="match status" value="1"/>
</dbReference>
<dbReference type="InterPro" id="IPR020843">
    <property type="entry name" value="ER"/>
</dbReference>
<feature type="domain" description="Enoyl reductase (ER)" evidence="1">
    <location>
        <begin position="19"/>
        <end position="369"/>
    </location>
</feature>
<dbReference type="InterPro" id="IPR052711">
    <property type="entry name" value="Zinc_ADH-like"/>
</dbReference>
<dbReference type="GO" id="GO:0016491">
    <property type="term" value="F:oxidoreductase activity"/>
    <property type="evidence" value="ECO:0007669"/>
    <property type="project" value="InterPro"/>
</dbReference>
<dbReference type="SMART" id="SM00829">
    <property type="entry name" value="PKS_ER"/>
    <property type="match status" value="1"/>
</dbReference>
<reference evidence="2 3" key="1">
    <citation type="submission" date="2018-11" db="EMBL/GenBank/DDBJ databases">
        <title>Genome sequence of Saitozyma podzolica DSM 27192.</title>
        <authorList>
            <person name="Aliyu H."/>
            <person name="Gorte O."/>
            <person name="Ochsenreither K."/>
        </authorList>
    </citation>
    <scope>NUCLEOTIDE SEQUENCE [LARGE SCALE GENOMIC DNA]</scope>
    <source>
        <strain evidence="2 3">DSM 27192</strain>
    </source>
</reference>
<dbReference type="InterPro" id="IPR013154">
    <property type="entry name" value="ADH-like_N"/>
</dbReference>
<dbReference type="STRING" id="1890683.A0A427YCR9"/>
<dbReference type="SUPFAM" id="SSF51735">
    <property type="entry name" value="NAD(P)-binding Rossmann-fold domains"/>
    <property type="match status" value="1"/>
</dbReference>
<dbReference type="AlphaFoldDB" id="A0A427YCR9"/>
<proteinExistence type="predicted"/>
<dbReference type="Pfam" id="PF00107">
    <property type="entry name" value="ADH_zinc_N"/>
    <property type="match status" value="1"/>
</dbReference>
<evidence type="ECO:0000313" key="3">
    <source>
        <dbReference type="Proteomes" id="UP000279259"/>
    </source>
</evidence>